<dbReference type="GO" id="GO:0046872">
    <property type="term" value="F:metal ion binding"/>
    <property type="evidence" value="ECO:0007669"/>
    <property type="project" value="UniProtKB-KW"/>
</dbReference>
<organism evidence="3">
    <name type="scientific">marine metagenome</name>
    <dbReference type="NCBI Taxonomy" id="408172"/>
    <lineage>
        <taxon>unclassified sequences</taxon>
        <taxon>metagenomes</taxon>
        <taxon>ecological metagenomes</taxon>
    </lineage>
</organism>
<dbReference type="GO" id="GO:0046491">
    <property type="term" value="P:L-methylmalonyl-CoA metabolic process"/>
    <property type="evidence" value="ECO:0007669"/>
    <property type="project" value="TreeGrafter"/>
</dbReference>
<dbReference type="Pfam" id="PF00903">
    <property type="entry name" value="Glyoxalase"/>
    <property type="match status" value="2"/>
</dbReference>
<dbReference type="InterPro" id="IPR037523">
    <property type="entry name" value="VOC_core"/>
</dbReference>
<dbReference type="CDD" id="cd06587">
    <property type="entry name" value="VOC"/>
    <property type="match status" value="1"/>
</dbReference>
<gene>
    <name evidence="3" type="ORF">METZ01_LOCUS8283</name>
</gene>
<sequence length="260" mass="28675">MKRYFLLLIFAVIFVAKSFAAPYDHIHLTAPDALEAVNWYVKHFGGEAGRFDRASDGTVYPIDRVFYGDIALIFFEREPTGGSVGTGVDHIGFSMGNVEEVVSDIIQDGGTQLGDFIEFSGMKIAFVEDPWGTKIELINDADLRGMHHLHLSSEDPERTLAWYAENFGGESDSFAGVLPGLDYGNIWLLVARADAAPMPTQGRSLDHLGWKYEDLTSAAETLKASGVEFTVEPRPFRGIRISFVEGPDGVRIELVEPAEI</sequence>
<feature type="domain" description="VOC" evidence="2">
    <location>
        <begin position="22"/>
        <end position="140"/>
    </location>
</feature>
<reference evidence="3" key="1">
    <citation type="submission" date="2018-05" db="EMBL/GenBank/DDBJ databases">
        <authorList>
            <person name="Lanie J.A."/>
            <person name="Ng W.-L."/>
            <person name="Kazmierczak K.M."/>
            <person name="Andrzejewski T.M."/>
            <person name="Davidsen T.M."/>
            <person name="Wayne K.J."/>
            <person name="Tettelin H."/>
            <person name="Glass J.I."/>
            <person name="Rusch D."/>
            <person name="Podicherti R."/>
            <person name="Tsui H.-C.T."/>
            <person name="Winkler M.E."/>
        </authorList>
    </citation>
    <scope>NUCLEOTIDE SEQUENCE</scope>
</reference>
<keyword evidence="1" id="KW-0479">Metal-binding</keyword>
<dbReference type="PANTHER" id="PTHR43048">
    <property type="entry name" value="METHYLMALONYL-COA EPIMERASE"/>
    <property type="match status" value="1"/>
</dbReference>
<dbReference type="GO" id="GO:0004493">
    <property type="term" value="F:methylmalonyl-CoA epimerase activity"/>
    <property type="evidence" value="ECO:0007669"/>
    <property type="project" value="TreeGrafter"/>
</dbReference>
<dbReference type="InterPro" id="IPR029068">
    <property type="entry name" value="Glyas_Bleomycin-R_OHBP_Dase"/>
</dbReference>
<dbReference type="SUPFAM" id="SSF54593">
    <property type="entry name" value="Glyoxalase/Bleomycin resistance protein/Dihydroxybiphenyl dioxygenase"/>
    <property type="match status" value="2"/>
</dbReference>
<accession>A0A381NM70</accession>
<evidence type="ECO:0000313" key="3">
    <source>
        <dbReference type="EMBL" id="SUZ55429.1"/>
    </source>
</evidence>
<evidence type="ECO:0000259" key="2">
    <source>
        <dbReference type="PROSITE" id="PS51819"/>
    </source>
</evidence>
<dbReference type="EMBL" id="UINC01000444">
    <property type="protein sequence ID" value="SUZ55429.1"/>
    <property type="molecule type" value="Genomic_DNA"/>
</dbReference>
<protein>
    <recommendedName>
        <fullName evidence="2">VOC domain-containing protein</fullName>
    </recommendedName>
</protein>
<dbReference type="Gene3D" id="3.10.180.10">
    <property type="entry name" value="2,3-Dihydroxybiphenyl 1,2-Dioxygenase, domain 1"/>
    <property type="match status" value="2"/>
</dbReference>
<dbReference type="PANTHER" id="PTHR43048:SF5">
    <property type="entry name" value="BLR5325 PROTEIN"/>
    <property type="match status" value="1"/>
</dbReference>
<dbReference type="InterPro" id="IPR004360">
    <property type="entry name" value="Glyas_Fos-R_dOase_dom"/>
</dbReference>
<proteinExistence type="predicted"/>
<feature type="domain" description="VOC" evidence="2">
    <location>
        <begin position="145"/>
        <end position="257"/>
    </location>
</feature>
<evidence type="ECO:0000256" key="1">
    <source>
        <dbReference type="ARBA" id="ARBA00022723"/>
    </source>
</evidence>
<dbReference type="PROSITE" id="PS51819">
    <property type="entry name" value="VOC"/>
    <property type="match status" value="2"/>
</dbReference>
<dbReference type="InterPro" id="IPR051785">
    <property type="entry name" value="MMCE/EMCE_epimerase"/>
</dbReference>
<dbReference type="AlphaFoldDB" id="A0A381NM70"/>
<name>A0A381NM70_9ZZZZ</name>